<proteinExistence type="predicted"/>
<dbReference type="InterPro" id="IPR021139">
    <property type="entry name" value="NYN"/>
</dbReference>
<gene>
    <name evidence="4" type="ORF">AYBTSS11_LOCUS2490</name>
</gene>
<accession>A0AA86RWI0</accession>
<dbReference type="Proteomes" id="UP001189624">
    <property type="component" value="Chromosome 1"/>
</dbReference>
<protein>
    <recommendedName>
        <fullName evidence="6">NYN domain-containing protein</fullName>
    </recommendedName>
</protein>
<dbReference type="GO" id="GO:0005777">
    <property type="term" value="C:peroxisome"/>
    <property type="evidence" value="ECO:0007669"/>
    <property type="project" value="InterPro"/>
</dbReference>
<feature type="domain" description="DUF7625" evidence="3">
    <location>
        <begin position="225"/>
        <end position="315"/>
    </location>
</feature>
<dbReference type="EMBL" id="OY731398">
    <property type="protein sequence ID" value="CAJ1873496.1"/>
    <property type="molecule type" value="Genomic_DNA"/>
</dbReference>
<feature type="domain" description="NYN" evidence="2">
    <location>
        <begin position="17"/>
        <end position="103"/>
    </location>
</feature>
<feature type="region of interest" description="Disordered" evidence="1">
    <location>
        <begin position="149"/>
        <end position="178"/>
    </location>
</feature>
<organism evidence="4 5">
    <name type="scientific">Sphenostylis stenocarpa</name>
    <dbReference type="NCBI Taxonomy" id="92480"/>
    <lineage>
        <taxon>Eukaryota</taxon>
        <taxon>Viridiplantae</taxon>
        <taxon>Streptophyta</taxon>
        <taxon>Embryophyta</taxon>
        <taxon>Tracheophyta</taxon>
        <taxon>Spermatophyta</taxon>
        <taxon>Magnoliopsida</taxon>
        <taxon>eudicotyledons</taxon>
        <taxon>Gunneridae</taxon>
        <taxon>Pentapetalae</taxon>
        <taxon>rosids</taxon>
        <taxon>fabids</taxon>
        <taxon>Fabales</taxon>
        <taxon>Fabaceae</taxon>
        <taxon>Papilionoideae</taxon>
        <taxon>50 kb inversion clade</taxon>
        <taxon>NPAAA clade</taxon>
        <taxon>indigoferoid/millettioid clade</taxon>
        <taxon>Phaseoleae</taxon>
        <taxon>Sphenostylis</taxon>
    </lineage>
</organism>
<keyword evidence="5" id="KW-1185">Reference proteome</keyword>
<dbReference type="GO" id="GO:0010468">
    <property type="term" value="P:regulation of gene expression"/>
    <property type="evidence" value="ECO:0007669"/>
    <property type="project" value="InterPro"/>
</dbReference>
<reference evidence="4" key="1">
    <citation type="submission" date="2023-10" db="EMBL/GenBank/DDBJ databases">
        <authorList>
            <person name="Domelevo Entfellner J.-B."/>
        </authorList>
    </citation>
    <scope>NUCLEOTIDE SEQUENCE</scope>
</reference>
<dbReference type="PANTHER" id="PTHR14379:SF90">
    <property type="entry name" value="EMB|CAB71880.1-RELATED"/>
    <property type="match status" value="1"/>
</dbReference>
<dbReference type="GO" id="GO:0004540">
    <property type="term" value="F:RNA nuclease activity"/>
    <property type="evidence" value="ECO:0007669"/>
    <property type="project" value="InterPro"/>
</dbReference>
<evidence type="ECO:0000259" key="3">
    <source>
        <dbReference type="Pfam" id="PF24620"/>
    </source>
</evidence>
<dbReference type="PANTHER" id="PTHR14379">
    <property type="entry name" value="LIMKAIN B LKAP"/>
    <property type="match status" value="1"/>
</dbReference>
<dbReference type="Gramene" id="rna-AYBTSS11_LOCUS2490">
    <property type="protein sequence ID" value="CAJ1873496.1"/>
    <property type="gene ID" value="gene-AYBTSS11_LOCUS2490"/>
</dbReference>
<evidence type="ECO:0000313" key="4">
    <source>
        <dbReference type="EMBL" id="CAJ1873496.1"/>
    </source>
</evidence>
<dbReference type="AlphaFoldDB" id="A0AA86RWI0"/>
<dbReference type="InterPro" id="IPR056042">
    <property type="entry name" value="DUF7625"/>
</dbReference>
<dbReference type="Pfam" id="PF01936">
    <property type="entry name" value="NYN"/>
    <property type="match status" value="1"/>
</dbReference>
<dbReference type="Pfam" id="PF24620">
    <property type="entry name" value="DUF7625"/>
    <property type="match status" value="1"/>
</dbReference>
<evidence type="ECO:0000259" key="2">
    <source>
        <dbReference type="Pfam" id="PF01936"/>
    </source>
</evidence>
<sequence length="413" mass="46463">MSSPSLPTATPTAFRCSSSTGVALNHIPADNHVQIRTCVKDASNKKILVDMLPAIDNLVPANYLLVSGDRDFSNALHQLSIRRYNILLAHPPQVSPSLFAAAKVVWLWTTLSAGSGPLHFADSDSASATVKPTPLPEPPIHFKSKTKYIRKSTTKPPIPPLQIPDESESTNNDSLIRNRPNHRESSLSELLMNSLLANVTSLQKLIEIPHVVNVATHTWLGSRPSISHPEFNVERLIDVVMRTLNFLKVEMVVSTEAHITDCIRYGDPVYQTIDVRKALDFAIGQRRIEKRVLGALHLYIGRNETLWKCVHHSGGHPSDYPQETWDRVKQFLTSSRGRLLLLVSRCRFEACLILKRSCLEEVVLGDVLKILEMMITVKKWIIHHHSGWRPITIRLKESKGDAEWCFFQSHNTT</sequence>
<evidence type="ECO:0000256" key="1">
    <source>
        <dbReference type="SAM" id="MobiDB-lite"/>
    </source>
</evidence>
<name>A0AA86RWI0_9FABA</name>
<dbReference type="InterPro" id="IPR024768">
    <property type="entry name" value="Marf1"/>
</dbReference>
<evidence type="ECO:0008006" key="6">
    <source>
        <dbReference type="Google" id="ProtNLM"/>
    </source>
</evidence>
<evidence type="ECO:0000313" key="5">
    <source>
        <dbReference type="Proteomes" id="UP001189624"/>
    </source>
</evidence>